<evidence type="ECO:0000256" key="8">
    <source>
        <dbReference type="HAMAP-Rule" id="MF_00181"/>
    </source>
</evidence>
<keyword evidence="5 8" id="KW-0645">Protease</keyword>
<dbReference type="CDD" id="cd00433">
    <property type="entry name" value="Peptidase_M17"/>
    <property type="match status" value="1"/>
</dbReference>
<dbReference type="InterPro" id="IPR043472">
    <property type="entry name" value="Macro_dom-like"/>
</dbReference>
<dbReference type="PANTHER" id="PTHR11963:SF23">
    <property type="entry name" value="CYTOSOL AMINOPEPTIDASE"/>
    <property type="match status" value="1"/>
</dbReference>
<evidence type="ECO:0000256" key="7">
    <source>
        <dbReference type="ARBA" id="ARBA00023211"/>
    </source>
</evidence>
<comment type="cofactor">
    <cofactor evidence="8">
        <name>Mn(2+)</name>
        <dbReference type="ChEBI" id="CHEBI:29035"/>
    </cofactor>
    <text evidence="8">Binds 2 manganese ions per subunit.</text>
</comment>
<sequence length="499" mass="52681">MRLRYSFAALAIGISSLAQAAIDPQYQYLNALPVAQDTLVLPLRSSDLKSGSHSLLADPQLKQQLTAAGFTGKAGSISQLYGVAGYQRVLLLGLGDKPVISDDKLANYGADLAAALDKNNAQQVTIDGRYLAAIPQLVHGLELRAYRFDQLKSKAATPRKLAVDVVVADVKSAQQQHQQLQAIADGVYLARDLTNLPAADLTPQSFAAAAQTLEKLGVKVTVLDEKAINDLGMGALAAVGRGSDRPPTLVIAHWQGDNKAPLALIGKGITFDTGGYNLKTDGESIVRMTSDMAGAAAVLGTVKALALQKAKVNVVGVMAMAENMISSNAYLPGDVLKTAQGLTVQITSTDAEGRLVMADAMWYARKEYKPRAMVDIATLTGSKVGALGSYYAGLFTEDESLHSALLQAAKSSGEPLWRLPLSDEFASELKSDVADLRNTGKTTGASTAAWFLKQFAGDTPWAHVDIAGNALASSDKGVHPVGATGFGVRLLTHWTLQQP</sequence>
<feature type="chain" id="PRO_5045415795" description="Probable cytosol aminopeptidase" evidence="9">
    <location>
        <begin position="21"/>
        <end position="499"/>
    </location>
</feature>
<feature type="binding site" evidence="8">
    <location>
        <position position="272"/>
    </location>
    <ligand>
        <name>Mn(2+)</name>
        <dbReference type="ChEBI" id="CHEBI:29035"/>
        <label>1</label>
    </ligand>
</feature>
<proteinExistence type="inferred from homology"/>
<feature type="domain" description="Cytosol aminopeptidase" evidence="10">
    <location>
        <begin position="348"/>
        <end position="355"/>
    </location>
</feature>
<reference evidence="11 12" key="1">
    <citation type="submission" date="2024-09" db="EMBL/GenBank/DDBJ databases">
        <authorList>
            <person name="Sun Q."/>
            <person name="Mori K."/>
        </authorList>
    </citation>
    <scope>NUCLEOTIDE SEQUENCE [LARGE SCALE GENOMIC DNA]</scope>
    <source>
        <strain evidence="11 12">KCTC 23315</strain>
    </source>
</reference>
<keyword evidence="4 8" id="KW-0031">Aminopeptidase</keyword>
<dbReference type="PANTHER" id="PTHR11963">
    <property type="entry name" value="LEUCINE AMINOPEPTIDASE-RELATED"/>
    <property type="match status" value="1"/>
</dbReference>
<comment type="subcellular location">
    <subcellularLocation>
        <location evidence="8">Cytoplasm</location>
    </subcellularLocation>
</comment>
<dbReference type="PROSITE" id="PS00631">
    <property type="entry name" value="CYTOSOL_AP"/>
    <property type="match status" value="1"/>
</dbReference>
<gene>
    <name evidence="8" type="primary">pepA</name>
    <name evidence="11" type="ORF">ACFFJP_04025</name>
</gene>
<feature type="binding site" evidence="8">
    <location>
        <position position="291"/>
    </location>
    <ligand>
        <name>Mn(2+)</name>
        <dbReference type="ChEBI" id="CHEBI:29035"/>
        <label>2</label>
    </ligand>
</feature>
<comment type="caution">
    <text evidence="11">The sequence shown here is derived from an EMBL/GenBank/DDBJ whole genome shotgun (WGS) entry which is preliminary data.</text>
</comment>
<accession>A0ABV6B9C2</accession>
<keyword evidence="6 8" id="KW-0378">Hydrolase</keyword>
<dbReference type="InterPro" id="IPR023042">
    <property type="entry name" value="Peptidase_M17_leu_NH2_pept"/>
</dbReference>
<evidence type="ECO:0000256" key="6">
    <source>
        <dbReference type="ARBA" id="ARBA00022801"/>
    </source>
</evidence>
<dbReference type="EC" id="3.4.11.1" evidence="8"/>
<dbReference type="GO" id="GO:0004177">
    <property type="term" value="F:aminopeptidase activity"/>
    <property type="evidence" value="ECO:0007669"/>
    <property type="project" value="UniProtKB-KW"/>
</dbReference>
<feature type="active site" evidence="8">
    <location>
        <position position="354"/>
    </location>
</feature>
<dbReference type="SUPFAM" id="SSF52949">
    <property type="entry name" value="Macro domain-like"/>
    <property type="match status" value="1"/>
</dbReference>
<dbReference type="Pfam" id="PF02789">
    <property type="entry name" value="Peptidase_M17_N"/>
    <property type="match status" value="1"/>
</dbReference>
<evidence type="ECO:0000256" key="3">
    <source>
        <dbReference type="ARBA" id="ARBA00009528"/>
    </source>
</evidence>
<dbReference type="InterPro" id="IPR011356">
    <property type="entry name" value="Leucine_aapep/pepB"/>
</dbReference>
<dbReference type="Gene3D" id="3.40.630.10">
    <property type="entry name" value="Zn peptidases"/>
    <property type="match status" value="1"/>
</dbReference>
<keyword evidence="12" id="KW-1185">Reference proteome</keyword>
<evidence type="ECO:0000313" key="11">
    <source>
        <dbReference type="EMBL" id="MFC0047459.1"/>
    </source>
</evidence>
<dbReference type="Pfam" id="PF00883">
    <property type="entry name" value="Peptidase_M17"/>
    <property type="match status" value="1"/>
</dbReference>
<evidence type="ECO:0000256" key="5">
    <source>
        <dbReference type="ARBA" id="ARBA00022670"/>
    </source>
</evidence>
<dbReference type="SUPFAM" id="SSF53187">
    <property type="entry name" value="Zn-dependent exopeptidases"/>
    <property type="match status" value="1"/>
</dbReference>
<feature type="binding site" evidence="8">
    <location>
        <position position="352"/>
    </location>
    <ligand>
        <name>Mn(2+)</name>
        <dbReference type="ChEBI" id="CHEBI:29035"/>
        <label>1</label>
    </ligand>
</feature>
<organism evidence="11 12">
    <name type="scientific">Rheinheimera tilapiae</name>
    <dbReference type="NCBI Taxonomy" id="875043"/>
    <lineage>
        <taxon>Bacteria</taxon>
        <taxon>Pseudomonadati</taxon>
        <taxon>Pseudomonadota</taxon>
        <taxon>Gammaproteobacteria</taxon>
        <taxon>Chromatiales</taxon>
        <taxon>Chromatiaceae</taxon>
        <taxon>Rheinheimera</taxon>
    </lineage>
</organism>
<keyword evidence="7 8" id="KW-0464">Manganese</keyword>
<keyword evidence="8" id="KW-0479">Metal-binding</keyword>
<keyword evidence="8" id="KW-0963">Cytoplasm</keyword>
<feature type="binding site" evidence="8">
    <location>
        <position position="352"/>
    </location>
    <ligand>
        <name>Mn(2+)</name>
        <dbReference type="ChEBI" id="CHEBI:29035"/>
        <label>2</label>
    </ligand>
</feature>
<dbReference type="HAMAP" id="MF_00181">
    <property type="entry name" value="Cytosol_peptidase_M17"/>
    <property type="match status" value="1"/>
</dbReference>
<evidence type="ECO:0000259" key="10">
    <source>
        <dbReference type="PROSITE" id="PS00631"/>
    </source>
</evidence>
<dbReference type="RefSeq" id="WP_377240769.1">
    <property type="nucleotide sequence ID" value="NZ_JBHLXP010000001.1"/>
</dbReference>
<feature type="signal peptide" evidence="9">
    <location>
        <begin position="1"/>
        <end position="20"/>
    </location>
</feature>
<evidence type="ECO:0000313" key="12">
    <source>
        <dbReference type="Proteomes" id="UP001589813"/>
    </source>
</evidence>
<dbReference type="PRINTS" id="PR00481">
    <property type="entry name" value="LAMNOPPTDASE"/>
</dbReference>
<protein>
    <recommendedName>
        <fullName evidence="8">Probable cytosol aminopeptidase</fullName>
        <ecNumber evidence="8">3.4.11.1</ecNumber>
    </recommendedName>
    <alternativeName>
        <fullName evidence="8">Leucine aminopeptidase</fullName>
        <shortName evidence="8">LAP</shortName>
        <ecNumber evidence="8">3.4.11.10</ecNumber>
    </alternativeName>
    <alternativeName>
        <fullName evidence="8">Leucyl aminopeptidase</fullName>
    </alternativeName>
</protein>
<feature type="binding site" evidence="8">
    <location>
        <position position="272"/>
    </location>
    <ligand>
        <name>Mn(2+)</name>
        <dbReference type="ChEBI" id="CHEBI:29035"/>
        <label>2</label>
    </ligand>
</feature>
<dbReference type="InterPro" id="IPR008283">
    <property type="entry name" value="Peptidase_M17_N"/>
</dbReference>
<feature type="active site" evidence="8">
    <location>
        <position position="279"/>
    </location>
</feature>
<dbReference type="InterPro" id="IPR000819">
    <property type="entry name" value="Peptidase_M17_C"/>
</dbReference>
<dbReference type="EMBL" id="JBHLXP010000001">
    <property type="protein sequence ID" value="MFC0047459.1"/>
    <property type="molecule type" value="Genomic_DNA"/>
</dbReference>
<dbReference type="Proteomes" id="UP001589813">
    <property type="component" value="Unassembled WGS sequence"/>
</dbReference>
<evidence type="ECO:0000256" key="9">
    <source>
        <dbReference type="SAM" id="SignalP"/>
    </source>
</evidence>
<feature type="binding site" evidence="8">
    <location>
        <position position="350"/>
    </location>
    <ligand>
        <name>Mn(2+)</name>
        <dbReference type="ChEBI" id="CHEBI:29035"/>
        <label>1</label>
    </ligand>
</feature>
<dbReference type="NCBIfam" id="NF002077">
    <property type="entry name" value="PRK00913.2-4"/>
    <property type="match status" value="1"/>
</dbReference>
<feature type="binding site" evidence="8">
    <location>
        <position position="267"/>
    </location>
    <ligand>
        <name>Mn(2+)</name>
        <dbReference type="ChEBI" id="CHEBI:29035"/>
        <label>2</label>
    </ligand>
</feature>
<dbReference type="EC" id="3.4.11.10" evidence="8"/>
<evidence type="ECO:0000256" key="1">
    <source>
        <dbReference type="ARBA" id="ARBA00000135"/>
    </source>
</evidence>
<keyword evidence="9" id="KW-0732">Signal</keyword>
<evidence type="ECO:0000256" key="2">
    <source>
        <dbReference type="ARBA" id="ARBA00000967"/>
    </source>
</evidence>
<dbReference type="Gene3D" id="3.40.220.10">
    <property type="entry name" value="Leucine Aminopeptidase, subunit E, domain 1"/>
    <property type="match status" value="1"/>
</dbReference>
<comment type="function">
    <text evidence="8">Presumably involved in the processing and regular turnover of intracellular proteins. Catalyzes the removal of unsubstituted N-terminal amino acids from various peptides.</text>
</comment>
<name>A0ABV6B9C2_9GAMM</name>
<comment type="catalytic activity">
    <reaction evidence="2 8">
        <text>Release of an N-terminal amino acid, preferentially leucine, but not glutamic or aspartic acids.</text>
        <dbReference type="EC" id="3.4.11.10"/>
    </reaction>
</comment>
<comment type="similarity">
    <text evidence="3 8">Belongs to the peptidase M17 family.</text>
</comment>
<evidence type="ECO:0000256" key="4">
    <source>
        <dbReference type="ARBA" id="ARBA00022438"/>
    </source>
</evidence>
<comment type="catalytic activity">
    <reaction evidence="1 8">
        <text>Release of an N-terminal amino acid, Xaa-|-Yaa-, in which Xaa is preferably Leu, but may be other amino acids including Pro although not Arg or Lys, and Yaa may be Pro. Amino acid amides and methyl esters are also readily hydrolyzed, but rates on arylamides are exceedingly low.</text>
        <dbReference type="EC" id="3.4.11.1"/>
    </reaction>
</comment>